<dbReference type="OrthoDB" id="7595119at2"/>
<accession>A0A562US77</accession>
<dbReference type="EMBL" id="VLLK01000001">
    <property type="protein sequence ID" value="TWJ08476.1"/>
    <property type="molecule type" value="Genomic_DNA"/>
</dbReference>
<evidence type="ECO:0000256" key="1">
    <source>
        <dbReference type="SAM" id="SignalP"/>
    </source>
</evidence>
<keyword evidence="1" id="KW-0732">Signal</keyword>
<dbReference type="Proteomes" id="UP000320547">
    <property type="component" value="Unassembled WGS sequence"/>
</dbReference>
<feature type="chain" id="PRO_5022010108" evidence="1">
    <location>
        <begin position="21"/>
        <end position="133"/>
    </location>
</feature>
<name>A0A562US77_9SPHN</name>
<comment type="caution">
    <text evidence="2">The sequence shown here is derived from an EMBL/GenBank/DDBJ whole genome shotgun (WGS) entry which is preliminary data.</text>
</comment>
<dbReference type="STRING" id="476157.GCA_001663155_00654"/>
<organism evidence="2 3">
    <name type="scientific">Altererythrobacter ishigakiensis</name>
    <dbReference type="NCBI Taxonomy" id="476157"/>
    <lineage>
        <taxon>Bacteria</taxon>
        <taxon>Pseudomonadati</taxon>
        <taxon>Pseudomonadota</taxon>
        <taxon>Alphaproteobacteria</taxon>
        <taxon>Sphingomonadales</taxon>
        <taxon>Erythrobacteraceae</taxon>
        <taxon>Altererythrobacter</taxon>
    </lineage>
</organism>
<reference evidence="2 3" key="1">
    <citation type="submission" date="2019-07" db="EMBL/GenBank/DDBJ databases">
        <title>Genomic Encyclopedia of Archaeal and Bacterial Type Strains, Phase II (KMG-II): from individual species to whole genera.</title>
        <authorList>
            <person name="Goeker M."/>
        </authorList>
    </citation>
    <scope>NUCLEOTIDE SEQUENCE [LARGE SCALE GENOMIC DNA]</scope>
    <source>
        <strain evidence="2 3">ATCC BAA-2084</strain>
    </source>
</reference>
<proteinExistence type="predicted"/>
<keyword evidence="3" id="KW-1185">Reference proteome</keyword>
<feature type="signal peptide" evidence="1">
    <location>
        <begin position="1"/>
        <end position="20"/>
    </location>
</feature>
<protein>
    <submittedName>
        <fullName evidence="2">Uncharacterized protein</fullName>
    </submittedName>
</protein>
<dbReference type="RefSeq" id="WP_067597294.1">
    <property type="nucleotide sequence ID" value="NZ_CP015963.1"/>
</dbReference>
<gene>
    <name evidence="2" type="ORF">JN10_0087</name>
</gene>
<evidence type="ECO:0000313" key="3">
    <source>
        <dbReference type="Proteomes" id="UP000320547"/>
    </source>
</evidence>
<sequence length="133" mass="14203">MKTILAIIGVHAAALAAAYAVPGSAQPSGLAMMDGLEKGEWTITFRDGTPGRRICVRSGNELIQLQHEGEECSRFVIEDKASDATVQYTCRGNGYGRTTVRRETGSLIQIESQGIAGGRPFEISAEGRRTGTC</sequence>
<dbReference type="AlphaFoldDB" id="A0A562US77"/>
<evidence type="ECO:0000313" key="2">
    <source>
        <dbReference type="EMBL" id="TWJ08476.1"/>
    </source>
</evidence>